<dbReference type="InterPro" id="IPR005025">
    <property type="entry name" value="FMN_Rdtase-like_dom"/>
</dbReference>
<feature type="domain" description="NADPH-dependent FMN reductase-like" evidence="1">
    <location>
        <begin position="4"/>
        <end position="144"/>
    </location>
</feature>
<evidence type="ECO:0000313" key="3">
    <source>
        <dbReference type="Proteomes" id="UP000580474"/>
    </source>
</evidence>
<sequence>MTVTVVGIGGSVRPDSQSERAMHAVLDGAREAGATVRAIGGENLVLPFYDPHVAERTDAAKELVAALRTADGVVLSSPGYHGTISGLMKNAVDYVEDLRDDERPYFDGRAVGCVGAAYGWQASVTTLQALRSVVHSLRGWPTPLGAAVNSSEVRFGPDGECSDPKLAGTLRMIGTQLVEFAEHRG</sequence>
<evidence type="ECO:0000313" key="2">
    <source>
        <dbReference type="EMBL" id="MBB5072357.1"/>
    </source>
</evidence>
<keyword evidence="2" id="KW-0560">Oxidoreductase</keyword>
<dbReference type="Proteomes" id="UP000580474">
    <property type="component" value="Unassembled WGS sequence"/>
</dbReference>
<comment type="caution">
    <text evidence="2">The sequence shown here is derived from an EMBL/GenBank/DDBJ whole genome shotgun (WGS) entry which is preliminary data.</text>
</comment>
<reference evidence="2 3" key="1">
    <citation type="submission" date="2020-08" db="EMBL/GenBank/DDBJ databases">
        <title>Sequencing the genomes of 1000 actinobacteria strains.</title>
        <authorList>
            <person name="Klenk H.-P."/>
        </authorList>
    </citation>
    <scope>NUCLEOTIDE SEQUENCE [LARGE SCALE GENOMIC DNA]</scope>
    <source>
        <strain evidence="2 3">DSM 45582</strain>
    </source>
</reference>
<dbReference type="PANTHER" id="PTHR30543">
    <property type="entry name" value="CHROMATE REDUCTASE"/>
    <property type="match status" value="1"/>
</dbReference>
<accession>A0A840NW60</accession>
<keyword evidence="3" id="KW-1185">Reference proteome</keyword>
<organism evidence="2 3">
    <name type="scientific">Saccharopolyspora gloriosae</name>
    <dbReference type="NCBI Taxonomy" id="455344"/>
    <lineage>
        <taxon>Bacteria</taxon>
        <taxon>Bacillati</taxon>
        <taxon>Actinomycetota</taxon>
        <taxon>Actinomycetes</taxon>
        <taxon>Pseudonocardiales</taxon>
        <taxon>Pseudonocardiaceae</taxon>
        <taxon>Saccharopolyspora</taxon>
    </lineage>
</organism>
<dbReference type="SUPFAM" id="SSF52218">
    <property type="entry name" value="Flavoproteins"/>
    <property type="match status" value="1"/>
</dbReference>
<dbReference type="InterPro" id="IPR050712">
    <property type="entry name" value="NAD(P)H-dep_reductase"/>
</dbReference>
<dbReference type="GO" id="GO:0010181">
    <property type="term" value="F:FMN binding"/>
    <property type="evidence" value="ECO:0007669"/>
    <property type="project" value="TreeGrafter"/>
</dbReference>
<dbReference type="GO" id="GO:0052873">
    <property type="term" value="F:FMN reductase (NADPH) activity"/>
    <property type="evidence" value="ECO:0007669"/>
    <property type="project" value="UniProtKB-EC"/>
</dbReference>
<proteinExistence type="predicted"/>
<evidence type="ECO:0000259" key="1">
    <source>
        <dbReference type="Pfam" id="PF03358"/>
    </source>
</evidence>
<dbReference type="Gene3D" id="3.40.50.360">
    <property type="match status" value="1"/>
</dbReference>
<dbReference type="AlphaFoldDB" id="A0A840NW60"/>
<protein>
    <submittedName>
        <fullName evidence="2">FMN reductase</fullName>
        <ecNumber evidence="2">1.5.1.38</ecNumber>
    </submittedName>
</protein>
<dbReference type="EMBL" id="JACHIV010000001">
    <property type="protein sequence ID" value="MBB5072357.1"/>
    <property type="molecule type" value="Genomic_DNA"/>
</dbReference>
<dbReference type="InterPro" id="IPR029039">
    <property type="entry name" value="Flavoprotein-like_sf"/>
</dbReference>
<dbReference type="Pfam" id="PF03358">
    <property type="entry name" value="FMN_red"/>
    <property type="match status" value="1"/>
</dbReference>
<dbReference type="PANTHER" id="PTHR30543:SF21">
    <property type="entry name" value="NAD(P)H-DEPENDENT FMN REDUCTASE LOT6"/>
    <property type="match status" value="1"/>
</dbReference>
<name>A0A840NW60_9PSEU</name>
<dbReference type="EC" id="1.5.1.38" evidence="2"/>
<dbReference type="RefSeq" id="WP_184483652.1">
    <property type="nucleotide sequence ID" value="NZ_JACHIV010000001.1"/>
</dbReference>
<dbReference type="GO" id="GO:0005829">
    <property type="term" value="C:cytosol"/>
    <property type="evidence" value="ECO:0007669"/>
    <property type="project" value="TreeGrafter"/>
</dbReference>
<gene>
    <name evidence="2" type="ORF">BJ969_005445</name>
</gene>